<proteinExistence type="predicted"/>
<evidence type="ECO:0000313" key="2">
    <source>
        <dbReference type="Proteomes" id="UP000789366"/>
    </source>
</evidence>
<keyword evidence="2" id="KW-1185">Reference proteome</keyword>
<dbReference type="EMBL" id="CAJVPW010015110">
    <property type="protein sequence ID" value="CAG8659033.1"/>
    <property type="molecule type" value="Genomic_DNA"/>
</dbReference>
<dbReference type="Proteomes" id="UP000789366">
    <property type="component" value="Unassembled WGS sequence"/>
</dbReference>
<name>A0ACA9NPL6_9GLOM</name>
<gene>
    <name evidence="1" type="ORF">SPELUC_LOCUS9199</name>
</gene>
<organism evidence="1 2">
    <name type="scientific">Cetraspora pellucida</name>
    <dbReference type="NCBI Taxonomy" id="1433469"/>
    <lineage>
        <taxon>Eukaryota</taxon>
        <taxon>Fungi</taxon>
        <taxon>Fungi incertae sedis</taxon>
        <taxon>Mucoromycota</taxon>
        <taxon>Glomeromycotina</taxon>
        <taxon>Glomeromycetes</taxon>
        <taxon>Diversisporales</taxon>
        <taxon>Gigasporaceae</taxon>
        <taxon>Cetraspora</taxon>
    </lineage>
</organism>
<comment type="caution">
    <text evidence="1">The sequence shown here is derived from an EMBL/GenBank/DDBJ whole genome shotgun (WGS) entry which is preliminary data.</text>
</comment>
<evidence type="ECO:0000313" key="1">
    <source>
        <dbReference type="EMBL" id="CAG8659033.1"/>
    </source>
</evidence>
<accession>A0ACA9NPL6</accession>
<protein>
    <submittedName>
        <fullName evidence="1">776_t:CDS:1</fullName>
    </submittedName>
</protein>
<sequence>MQKSFRSTLSWIPENLCAGCLPSSLTVSKKKNEVVCDLLTAWVVTNIPIEKLDKFRGFLNTYCKKGGAIPASDTLRQSYLPRIFQKHLKILYSIFSKKPVVIIIDETTDIKGCNVVNTLFSYRRTTKLVSVDFLEAVNFSTMGGLILRLLTKWKISFNLPKLIASDSASYMKKCYRKALNPVMQQLKHNTCPAHI</sequence>
<reference evidence="1" key="1">
    <citation type="submission" date="2021-06" db="EMBL/GenBank/DDBJ databases">
        <authorList>
            <person name="Kallberg Y."/>
            <person name="Tangrot J."/>
            <person name="Rosling A."/>
        </authorList>
    </citation>
    <scope>NUCLEOTIDE SEQUENCE</scope>
    <source>
        <strain evidence="1">28 12/20/2015</strain>
    </source>
</reference>
<feature type="non-terminal residue" evidence="1">
    <location>
        <position position="195"/>
    </location>
</feature>